<dbReference type="GO" id="GO:0016787">
    <property type="term" value="F:hydrolase activity"/>
    <property type="evidence" value="ECO:0007669"/>
    <property type="project" value="UniProtKB-KW"/>
</dbReference>
<evidence type="ECO:0000313" key="3">
    <source>
        <dbReference type="Proteomes" id="UP000317835"/>
    </source>
</evidence>
<dbReference type="KEGG" id="tpla:ElP_09680"/>
<feature type="region of interest" description="Disordered" evidence="1">
    <location>
        <begin position="337"/>
        <end position="358"/>
    </location>
</feature>
<evidence type="ECO:0000256" key="1">
    <source>
        <dbReference type="SAM" id="MobiDB-lite"/>
    </source>
</evidence>
<reference evidence="2 3" key="1">
    <citation type="submission" date="2019-02" db="EMBL/GenBank/DDBJ databases">
        <title>Deep-cultivation of Planctomycetes and their phenomic and genomic characterization uncovers novel biology.</title>
        <authorList>
            <person name="Wiegand S."/>
            <person name="Jogler M."/>
            <person name="Boedeker C."/>
            <person name="Pinto D."/>
            <person name="Vollmers J."/>
            <person name="Rivas-Marin E."/>
            <person name="Kohn T."/>
            <person name="Peeters S.H."/>
            <person name="Heuer A."/>
            <person name="Rast P."/>
            <person name="Oberbeckmann S."/>
            <person name="Bunk B."/>
            <person name="Jeske O."/>
            <person name="Meyerdierks A."/>
            <person name="Storesund J.E."/>
            <person name="Kallscheuer N."/>
            <person name="Luecker S."/>
            <person name="Lage O.M."/>
            <person name="Pohl T."/>
            <person name="Merkel B.J."/>
            <person name="Hornburger P."/>
            <person name="Mueller R.-W."/>
            <person name="Bruemmer F."/>
            <person name="Labrenz M."/>
            <person name="Spormann A.M."/>
            <person name="Op den Camp H."/>
            <person name="Overmann J."/>
            <person name="Amann R."/>
            <person name="Jetten M.S.M."/>
            <person name="Mascher T."/>
            <person name="Medema M.H."/>
            <person name="Devos D.P."/>
            <person name="Kaster A.-K."/>
            <person name="Ovreas L."/>
            <person name="Rohde M."/>
            <person name="Galperin M.Y."/>
            <person name="Jogler C."/>
        </authorList>
    </citation>
    <scope>NUCLEOTIDE SEQUENCE [LARGE SCALE GENOMIC DNA]</scope>
    <source>
        <strain evidence="2 3">ElP</strain>
    </source>
</reference>
<dbReference type="EMBL" id="CP036426">
    <property type="protein sequence ID" value="QDV33126.1"/>
    <property type="molecule type" value="Genomic_DNA"/>
</dbReference>
<sequence length="358" mass="38474">MPFVLATIAALSLSGDRVGAGWHPQSRGAEPTLTLRDPYRPGAIPVVLIHGMGSTARTWGPMIDRIKDDPVLATRYQFWTFSYDSCVALPLSAARFRSCLTRTRWALDPSGLDPALDRMVLVGQSQGGLIAKAAAQDGGWTLWDSTFSRRPEAIRCPPETRAELVDAFLTRRVPSVGRLVFIATPHHGSKGPAAATARLKEYLLTDRRQGELAGPIGEVVRLNGKEVLVPDLRRVPVGAVGGLAWDSPILDALNRIPIAPDVRRHSIIPQLGTPHHHLDTDGIVRYESSHLDEVDSEVIVPGGHVSLRRPEVAAEVARILRLHLAEQGVGVASPKAAFGRGAGPLPPASPARGISPPP</sequence>
<protein>
    <submittedName>
        <fullName evidence="2">Alpha/beta hydrolase family protein</fullName>
    </submittedName>
</protein>
<keyword evidence="2" id="KW-0378">Hydrolase</keyword>
<dbReference type="AlphaFoldDB" id="A0A518GX06"/>
<dbReference type="Gene3D" id="3.40.50.1820">
    <property type="entry name" value="alpha/beta hydrolase"/>
    <property type="match status" value="1"/>
</dbReference>
<proteinExistence type="predicted"/>
<dbReference type="Proteomes" id="UP000317835">
    <property type="component" value="Chromosome"/>
</dbReference>
<feature type="compositionally biased region" description="Pro residues" evidence="1">
    <location>
        <begin position="344"/>
        <end position="358"/>
    </location>
</feature>
<accession>A0A518GX06</accession>
<organism evidence="2 3">
    <name type="scientific">Tautonia plasticadhaerens</name>
    <dbReference type="NCBI Taxonomy" id="2527974"/>
    <lineage>
        <taxon>Bacteria</taxon>
        <taxon>Pseudomonadati</taxon>
        <taxon>Planctomycetota</taxon>
        <taxon>Planctomycetia</taxon>
        <taxon>Isosphaerales</taxon>
        <taxon>Isosphaeraceae</taxon>
        <taxon>Tautonia</taxon>
    </lineage>
</organism>
<dbReference type="SUPFAM" id="SSF53474">
    <property type="entry name" value="alpha/beta-Hydrolases"/>
    <property type="match status" value="1"/>
</dbReference>
<evidence type="ECO:0000313" key="2">
    <source>
        <dbReference type="EMBL" id="QDV33126.1"/>
    </source>
</evidence>
<dbReference type="RefSeq" id="WP_145267539.1">
    <property type="nucleotide sequence ID" value="NZ_CP036426.1"/>
</dbReference>
<keyword evidence="3" id="KW-1185">Reference proteome</keyword>
<gene>
    <name evidence="2" type="ORF">ElP_09680</name>
</gene>
<dbReference type="OrthoDB" id="869379at2"/>
<name>A0A518GX06_9BACT</name>
<dbReference type="InterPro" id="IPR029058">
    <property type="entry name" value="AB_hydrolase_fold"/>
</dbReference>